<dbReference type="NCBIfam" id="NF006957">
    <property type="entry name" value="PRK09434.1"/>
    <property type="match status" value="1"/>
</dbReference>
<keyword evidence="4 7" id="KW-0418">Kinase</keyword>
<dbReference type="InterPro" id="IPR011611">
    <property type="entry name" value="PfkB_dom"/>
</dbReference>
<dbReference type="PANTHER" id="PTHR43085">
    <property type="entry name" value="HEXOKINASE FAMILY MEMBER"/>
    <property type="match status" value="1"/>
</dbReference>
<protein>
    <submittedName>
        <fullName evidence="7">Fructokinase</fullName>
        <ecNumber evidence="7">2.7.1.4</ecNumber>
    </submittedName>
</protein>
<dbReference type="InterPro" id="IPR050306">
    <property type="entry name" value="PfkB_Carbo_kinase"/>
</dbReference>
<comment type="caution">
    <text evidence="7">The sequence shown here is derived from an EMBL/GenBank/DDBJ whole genome shotgun (WGS) entry which is preliminary data.</text>
</comment>
<dbReference type="GO" id="GO:0005524">
    <property type="term" value="F:ATP binding"/>
    <property type="evidence" value="ECO:0007669"/>
    <property type="project" value="UniProtKB-KW"/>
</dbReference>
<evidence type="ECO:0000256" key="2">
    <source>
        <dbReference type="ARBA" id="ARBA00022679"/>
    </source>
</evidence>
<name>A0A1B7IQ86_9ENTR</name>
<keyword evidence="8" id="KW-1185">Reference proteome</keyword>
<dbReference type="GO" id="GO:0008865">
    <property type="term" value="F:fructokinase activity"/>
    <property type="evidence" value="ECO:0007669"/>
    <property type="project" value="UniProtKB-EC"/>
</dbReference>
<dbReference type="EC" id="2.7.1.4" evidence="7"/>
<reference evidence="7 8" key="1">
    <citation type="submission" date="2016-04" db="EMBL/GenBank/DDBJ databases">
        <title>ATOL: Assembling a taxonomically balanced genome-scale reconstruction of the evolutionary history of the Enterobacteriaceae.</title>
        <authorList>
            <person name="Plunkett G.III."/>
            <person name="Neeno-Eckwall E.C."/>
            <person name="Glasner J.D."/>
            <person name="Perna N.T."/>
        </authorList>
    </citation>
    <scope>NUCLEOTIDE SEQUENCE [LARGE SCALE GENOMIC DNA]</scope>
    <source>
        <strain evidence="7 8">ATCC 51605</strain>
    </source>
</reference>
<evidence type="ECO:0000256" key="5">
    <source>
        <dbReference type="ARBA" id="ARBA00022840"/>
    </source>
</evidence>
<keyword evidence="2 7" id="KW-0808">Transferase</keyword>
<gene>
    <name evidence="7" type="ORF">M975_1794</name>
</gene>
<comment type="similarity">
    <text evidence="1">Belongs to the carbohydrate kinase PfkB family.</text>
</comment>
<evidence type="ECO:0000259" key="6">
    <source>
        <dbReference type="Pfam" id="PF00294"/>
    </source>
</evidence>
<dbReference type="PANTHER" id="PTHR43085:SF1">
    <property type="entry name" value="PSEUDOURIDINE KINASE-RELATED"/>
    <property type="match status" value="1"/>
</dbReference>
<evidence type="ECO:0000256" key="1">
    <source>
        <dbReference type="ARBA" id="ARBA00010688"/>
    </source>
</evidence>
<dbReference type="SUPFAM" id="SSF53613">
    <property type="entry name" value="Ribokinase-like"/>
    <property type="match status" value="1"/>
</dbReference>
<dbReference type="PATRIC" id="fig|1354251.4.peg.1853"/>
<dbReference type="PROSITE" id="PS00584">
    <property type="entry name" value="PFKB_KINASES_2"/>
    <property type="match status" value="1"/>
</dbReference>
<dbReference type="CDD" id="cd01167">
    <property type="entry name" value="bac_FRK"/>
    <property type="match status" value="1"/>
</dbReference>
<evidence type="ECO:0000256" key="4">
    <source>
        <dbReference type="ARBA" id="ARBA00022777"/>
    </source>
</evidence>
<keyword evidence="5" id="KW-0067">ATP-binding</keyword>
<dbReference type="OrthoDB" id="9779730at2"/>
<dbReference type="RefSeq" id="WP_064558878.1">
    <property type="nucleotide sequence ID" value="NZ_LXER01000017.1"/>
</dbReference>
<proteinExistence type="inferred from homology"/>
<evidence type="ECO:0000256" key="3">
    <source>
        <dbReference type="ARBA" id="ARBA00022741"/>
    </source>
</evidence>
<accession>A0A1B7IQ86</accession>
<feature type="domain" description="Carbohydrate kinase PfkB" evidence="6">
    <location>
        <begin position="20"/>
        <end position="295"/>
    </location>
</feature>
<organism evidence="7 8">
    <name type="scientific">Buttiauxella brennerae ATCC 51605</name>
    <dbReference type="NCBI Taxonomy" id="1354251"/>
    <lineage>
        <taxon>Bacteria</taxon>
        <taxon>Pseudomonadati</taxon>
        <taxon>Pseudomonadota</taxon>
        <taxon>Gammaproteobacteria</taxon>
        <taxon>Enterobacterales</taxon>
        <taxon>Enterobacteriaceae</taxon>
        <taxon>Buttiauxella</taxon>
    </lineage>
</organism>
<dbReference type="AlphaFoldDB" id="A0A1B7IQ86"/>
<dbReference type="PROSITE" id="PS00583">
    <property type="entry name" value="PFKB_KINASES_1"/>
    <property type="match status" value="1"/>
</dbReference>
<sequence length="328" mass="35604">MNIWTFGDAVVDLLPLADMQYRACAGGAPFNVAVGCARLGYQSGFIGRVGDDAFGHFLQRTLNEYGVTTQHLQMDSQHRTSTVLVSLGQDGEREFTFLVNPSADQFVTPEALPEFSADILHFCSLALVATQCRQTLACAIGKIKQAGGLLSFDVNLREQMWPDRKTMLTTVRHFALQADILKLSEEEWYWLVGTREYSQAIKALKMLPASLKVITFGAKGALVLWRDQVIEFGGYIVESVDTTGAGDGFVAGLLASIAEGQMPQTLTQLQQTLAQASACGALVTTQKGALAATPDRETVRKFIARAPLLHCEIKTECEASLAVLNGHG</sequence>
<evidence type="ECO:0000313" key="8">
    <source>
        <dbReference type="Proteomes" id="UP000078410"/>
    </source>
</evidence>
<dbReference type="InterPro" id="IPR002173">
    <property type="entry name" value="Carboh/pur_kinase_PfkB_CS"/>
</dbReference>
<dbReference type="Proteomes" id="UP000078410">
    <property type="component" value="Unassembled WGS sequence"/>
</dbReference>
<dbReference type="Pfam" id="PF00294">
    <property type="entry name" value="PfkB"/>
    <property type="match status" value="1"/>
</dbReference>
<dbReference type="InterPro" id="IPR029056">
    <property type="entry name" value="Ribokinase-like"/>
</dbReference>
<keyword evidence="3" id="KW-0547">Nucleotide-binding</keyword>
<dbReference type="Gene3D" id="3.40.1190.20">
    <property type="match status" value="1"/>
</dbReference>
<evidence type="ECO:0000313" key="7">
    <source>
        <dbReference type="EMBL" id="OAT31902.1"/>
    </source>
</evidence>
<dbReference type="EMBL" id="LXER01000017">
    <property type="protein sequence ID" value="OAT31902.1"/>
    <property type="molecule type" value="Genomic_DNA"/>
</dbReference>